<keyword evidence="6" id="KW-1185">Reference proteome</keyword>
<dbReference type="PANTHER" id="PTHR42734:SF19">
    <property type="entry name" value="IRON COMPOUNDS ABC TRANSPORTER, ATP-BINDING PROTEIN"/>
    <property type="match status" value="1"/>
</dbReference>
<evidence type="ECO:0000256" key="3">
    <source>
        <dbReference type="ARBA" id="ARBA00022840"/>
    </source>
</evidence>
<evidence type="ECO:0000259" key="4">
    <source>
        <dbReference type="PROSITE" id="PS50893"/>
    </source>
</evidence>
<sequence length="284" mass="31371">MKLEARNICAGYRNVDVVRNVSFELESGEVLCLLGPNGVGKTTLFKSLLGFIPFSNGGLYVDGKHIDHKNRREMASLIGYVPQVHEPPFPFVVIDVVVMGSIARADMFSGPSKDAFDEADELLELLEISYLRDRVYTEISGGERQMVLIARALMQNPAFLMMDEPTSSLDFGNQMRVLAQICALAKRDVGIIMTSHFPDHAFLCCDKAAVMSRTEPFRVDTIENIVTEETLQNAYGIPVRIASIDVPDHPDNSVTTCVPLLKTKANPCPCDSIEMPARFEGARA</sequence>
<feature type="domain" description="ABC transporter" evidence="4">
    <location>
        <begin position="3"/>
        <end position="238"/>
    </location>
</feature>
<dbReference type="PANTHER" id="PTHR42734">
    <property type="entry name" value="METAL TRANSPORT SYSTEM ATP-BINDING PROTEIN TM_0124-RELATED"/>
    <property type="match status" value="1"/>
</dbReference>
<dbReference type="SMART" id="SM00382">
    <property type="entry name" value="AAA"/>
    <property type="match status" value="1"/>
</dbReference>
<gene>
    <name evidence="5" type="ORF">F8C90_03050</name>
</gene>
<dbReference type="FunFam" id="3.40.50.300:FF:000134">
    <property type="entry name" value="Iron-enterobactin ABC transporter ATP-binding protein"/>
    <property type="match status" value="1"/>
</dbReference>
<dbReference type="PROSITE" id="PS00211">
    <property type="entry name" value="ABC_TRANSPORTER_1"/>
    <property type="match status" value="1"/>
</dbReference>
<dbReference type="EMBL" id="WAJR01000004">
    <property type="protein sequence ID" value="KAB1641810.1"/>
    <property type="molecule type" value="Genomic_DNA"/>
</dbReference>
<protein>
    <submittedName>
        <fullName evidence="5">ABC transporter ATP-binding protein</fullName>
    </submittedName>
</protein>
<dbReference type="GeneID" id="98657380"/>
<dbReference type="Pfam" id="PF00005">
    <property type="entry name" value="ABC_tran"/>
    <property type="match status" value="1"/>
</dbReference>
<dbReference type="Gene3D" id="3.40.50.300">
    <property type="entry name" value="P-loop containing nucleotide triphosphate hydrolases"/>
    <property type="match status" value="1"/>
</dbReference>
<dbReference type="InterPro" id="IPR050153">
    <property type="entry name" value="Metal_Ion_Import_ABC"/>
</dbReference>
<evidence type="ECO:0000256" key="1">
    <source>
        <dbReference type="ARBA" id="ARBA00022448"/>
    </source>
</evidence>
<reference evidence="5 6" key="1">
    <citation type="submission" date="2019-09" db="EMBL/GenBank/DDBJ databases">
        <title>Whole genome shotgun sequencing (WGS) of Ellagibacter isourolithinifaciens DSM 104140(T) and Adlercreutzia muris DSM 29508(T).</title>
        <authorList>
            <person name="Stoll D.A."/>
            <person name="Danylec N."/>
            <person name="Huch M."/>
        </authorList>
    </citation>
    <scope>NUCLEOTIDE SEQUENCE [LARGE SCALE GENOMIC DNA]</scope>
    <source>
        <strain evidence="5 6">DSM 104140</strain>
    </source>
</reference>
<evidence type="ECO:0000256" key="2">
    <source>
        <dbReference type="ARBA" id="ARBA00022741"/>
    </source>
</evidence>
<evidence type="ECO:0000313" key="6">
    <source>
        <dbReference type="Proteomes" id="UP000468668"/>
    </source>
</evidence>
<organism evidence="5 6">
    <name type="scientific">Ellagibacter isourolithinifaciens</name>
    <dbReference type="NCBI Taxonomy" id="2137581"/>
    <lineage>
        <taxon>Bacteria</taxon>
        <taxon>Bacillati</taxon>
        <taxon>Actinomycetota</taxon>
        <taxon>Coriobacteriia</taxon>
        <taxon>Eggerthellales</taxon>
        <taxon>Eggerthellaceae</taxon>
        <taxon>Ellagibacter</taxon>
    </lineage>
</organism>
<name>A0A6N6NU08_9ACTN</name>
<dbReference type="PROSITE" id="PS50893">
    <property type="entry name" value="ABC_TRANSPORTER_2"/>
    <property type="match status" value="1"/>
</dbReference>
<dbReference type="GO" id="GO:0005524">
    <property type="term" value="F:ATP binding"/>
    <property type="evidence" value="ECO:0007669"/>
    <property type="project" value="UniProtKB-KW"/>
</dbReference>
<accession>A0A6N6NU08</accession>
<proteinExistence type="predicted"/>
<dbReference type="Proteomes" id="UP000468668">
    <property type="component" value="Unassembled WGS sequence"/>
</dbReference>
<dbReference type="InterPro" id="IPR017871">
    <property type="entry name" value="ABC_transporter-like_CS"/>
</dbReference>
<keyword evidence="2" id="KW-0547">Nucleotide-binding</keyword>
<dbReference type="RefSeq" id="WP_158048978.1">
    <property type="nucleotide sequence ID" value="NZ_DBEZVJ010000149.1"/>
</dbReference>
<keyword evidence="3 5" id="KW-0067">ATP-binding</keyword>
<keyword evidence="1" id="KW-0813">Transport</keyword>
<comment type="caution">
    <text evidence="5">The sequence shown here is derived from an EMBL/GenBank/DDBJ whole genome shotgun (WGS) entry which is preliminary data.</text>
</comment>
<dbReference type="CDD" id="cd03214">
    <property type="entry name" value="ABC_Iron-Siderophores_B12_Hemin"/>
    <property type="match status" value="1"/>
</dbReference>
<dbReference type="SUPFAM" id="SSF52540">
    <property type="entry name" value="P-loop containing nucleoside triphosphate hydrolases"/>
    <property type="match status" value="1"/>
</dbReference>
<dbReference type="InterPro" id="IPR027417">
    <property type="entry name" value="P-loop_NTPase"/>
</dbReference>
<dbReference type="OrthoDB" id="5296765at2"/>
<dbReference type="InterPro" id="IPR003593">
    <property type="entry name" value="AAA+_ATPase"/>
</dbReference>
<dbReference type="AlphaFoldDB" id="A0A6N6NU08"/>
<evidence type="ECO:0000313" key="5">
    <source>
        <dbReference type="EMBL" id="KAB1641810.1"/>
    </source>
</evidence>
<dbReference type="InterPro" id="IPR003439">
    <property type="entry name" value="ABC_transporter-like_ATP-bd"/>
</dbReference>
<dbReference type="GO" id="GO:0016887">
    <property type="term" value="F:ATP hydrolysis activity"/>
    <property type="evidence" value="ECO:0007669"/>
    <property type="project" value="InterPro"/>
</dbReference>